<dbReference type="AlphaFoldDB" id="A0A9I9CET9"/>
<feature type="region of interest" description="Disordered" evidence="1">
    <location>
        <begin position="1"/>
        <end position="58"/>
    </location>
</feature>
<proteinExistence type="predicted"/>
<evidence type="ECO:0000256" key="1">
    <source>
        <dbReference type="SAM" id="MobiDB-lite"/>
    </source>
</evidence>
<protein>
    <submittedName>
        <fullName evidence="2">Uncharacterized protein</fullName>
    </submittedName>
</protein>
<dbReference type="Gramene" id="MELO3C002525.2.1">
    <property type="protein sequence ID" value="MELO3C002525.2.1"/>
    <property type="gene ID" value="MELO3C002525.2"/>
</dbReference>
<organism evidence="2">
    <name type="scientific">Cucumis melo</name>
    <name type="common">Muskmelon</name>
    <dbReference type="NCBI Taxonomy" id="3656"/>
    <lineage>
        <taxon>Eukaryota</taxon>
        <taxon>Viridiplantae</taxon>
        <taxon>Streptophyta</taxon>
        <taxon>Embryophyta</taxon>
        <taxon>Tracheophyta</taxon>
        <taxon>Spermatophyta</taxon>
        <taxon>Magnoliopsida</taxon>
        <taxon>eudicotyledons</taxon>
        <taxon>Gunneridae</taxon>
        <taxon>Pentapetalae</taxon>
        <taxon>rosids</taxon>
        <taxon>fabids</taxon>
        <taxon>Cucurbitales</taxon>
        <taxon>Cucurbitaceae</taxon>
        <taxon>Benincaseae</taxon>
        <taxon>Cucumis</taxon>
    </lineage>
</organism>
<feature type="compositionally biased region" description="Basic and acidic residues" evidence="1">
    <location>
        <begin position="16"/>
        <end position="29"/>
    </location>
</feature>
<feature type="compositionally biased region" description="Basic and acidic residues" evidence="1">
    <location>
        <begin position="39"/>
        <end position="58"/>
    </location>
</feature>
<reference evidence="2" key="1">
    <citation type="submission" date="2023-03" db="UniProtKB">
        <authorList>
            <consortium name="EnsemblPlants"/>
        </authorList>
    </citation>
    <scope>IDENTIFICATION</scope>
</reference>
<evidence type="ECO:0000313" key="2">
    <source>
        <dbReference type="EnsemblPlants" id="MELO3C002525.2.1"/>
    </source>
</evidence>
<sequence length="58" mass="6489">MIGLQGPRPVSVLKTSDGDRKIKEEEARKLSGNGAGDLHGFERTKAEKEIDIQKRKRN</sequence>
<accession>A0A9I9CET9</accession>
<dbReference type="EnsemblPlants" id="MELO3C002525.2.1">
    <property type="protein sequence ID" value="MELO3C002525.2.1"/>
    <property type="gene ID" value="MELO3C002525.2"/>
</dbReference>
<name>A0A9I9CET9_CUCME</name>